<protein>
    <submittedName>
        <fullName evidence="3">Class I SAM-dependent methyltransferase</fullName>
        <ecNumber evidence="3">2.1.1.-</ecNumber>
    </submittedName>
</protein>
<dbReference type="Gene3D" id="3.40.50.150">
    <property type="entry name" value="Vaccinia Virus protein VP39"/>
    <property type="match status" value="1"/>
</dbReference>
<evidence type="ECO:0000256" key="1">
    <source>
        <dbReference type="SAM" id="MobiDB-lite"/>
    </source>
</evidence>
<dbReference type="CDD" id="cd02440">
    <property type="entry name" value="AdoMet_MTases"/>
    <property type="match status" value="1"/>
</dbReference>
<feature type="domain" description="Methyltransferase type 11" evidence="2">
    <location>
        <begin position="54"/>
        <end position="146"/>
    </location>
</feature>
<gene>
    <name evidence="3" type="ORF">ACFP1K_35745</name>
</gene>
<dbReference type="Pfam" id="PF08241">
    <property type="entry name" value="Methyltransf_11"/>
    <property type="match status" value="1"/>
</dbReference>
<accession>A0ABW1NUH3</accession>
<keyword evidence="3" id="KW-0808">Transferase</keyword>
<dbReference type="GO" id="GO:0032259">
    <property type="term" value="P:methylation"/>
    <property type="evidence" value="ECO:0007669"/>
    <property type="project" value="UniProtKB-KW"/>
</dbReference>
<feature type="region of interest" description="Disordered" evidence="1">
    <location>
        <begin position="81"/>
        <end position="105"/>
    </location>
</feature>
<dbReference type="PANTHER" id="PTHR42912">
    <property type="entry name" value="METHYLTRANSFERASE"/>
    <property type="match status" value="1"/>
</dbReference>
<reference evidence="4" key="1">
    <citation type="journal article" date="2019" name="Int. J. Syst. Evol. Microbiol.">
        <title>The Global Catalogue of Microorganisms (GCM) 10K type strain sequencing project: providing services to taxonomists for standard genome sequencing and annotation.</title>
        <authorList>
            <consortium name="The Broad Institute Genomics Platform"/>
            <consortium name="The Broad Institute Genome Sequencing Center for Infectious Disease"/>
            <person name="Wu L."/>
            <person name="Ma J."/>
        </authorList>
    </citation>
    <scope>NUCLEOTIDE SEQUENCE [LARGE SCALE GENOMIC DNA]</scope>
    <source>
        <strain evidence="4">JCM 30346</strain>
    </source>
</reference>
<dbReference type="EMBL" id="JBHSRF010000092">
    <property type="protein sequence ID" value="MFC6086568.1"/>
    <property type="molecule type" value="Genomic_DNA"/>
</dbReference>
<dbReference type="InterPro" id="IPR013216">
    <property type="entry name" value="Methyltransf_11"/>
</dbReference>
<proteinExistence type="predicted"/>
<sequence length="200" mass="21865">MEPTSWVTEGTISSPFARPSGLLGRLAGWAMVRTNRRQEELLPLIGLRPGEHVLEVGHGPGALLRLLTDSPAERVYGVDPSPEMRAQASRRTRGRAEIREGSAQHTGYPGSRFDCVISVNNVALWPDLSGCVHELSRILRPGGRLAVAWHGGTTLPAAARRLILSEDKLALIEAALRERFPEVRRHELSTLTAFVARAGE</sequence>
<dbReference type="EC" id="2.1.1.-" evidence="3"/>
<keyword evidence="3" id="KW-0489">Methyltransferase</keyword>
<evidence type="ECO:0000313" key="3">
    <source>
        <dbReference type="EMBL" id="MFC6086568.1"/>
    </source>
</evidence>
<comment type="caution">
    <text evidence="3">The sequence shown here is derived from an EMBL/GenBank/DDBJ whole genome shotgun (WGS) entry which is preliminary data.</text>
</comment>
<dbReference type="Proteomes" id="UP001596137">
    <property type="component" value="Unassembled WGS sequence"/>
</dbReference>
<keyword evidence="4" id="KW-1185">Reference proteome</keyword>
<dbReference type="GO" id="GO:0008168">
    <property type="term" value="F:methyltransferase activity"/>
    <property type="evidence" value="ECO:0007669"/>
    <property type="project" value="UniProtKB-KW"/>
</dbReference>
<dbReference type="InterPro" id="IPR050508">
    <property type="entry name" value="Methyltransf_Superfamily"/>
</dbReference>
<evidence type="ECO:0000313" key="4">
    <source>
        <dbReference type="Proteomes" id="UP001596137"/>
    </source>
</evidence>
<evidence type="ECO:0000259" key="2">
    <source>
        <dbReference type="Pfam" id="PF08241"/>
    </source>
</evidence>
<organism evidence="3 4">
    <name type="scientific">Sphaerisporangium aureirubrum</name>
    <dbReference type="NCBI Taxonomy" id="1544736"/>
    <lineage>
        <taxon>Bacteria</taxon>
        <taxon>Bacillati</taxon>
        <taxon>Actinomycetota</taxon>
        <taxon>Actinomycetes</taxon>
        <taxon>Streptosporangiales</taxon>
        <taxon>Streptosporangiaceae</taxon>
        <taxon>Sphaerisporangium</taxon>
    </lineage>
</organism>
<dbReference type="SUPFAM" id="SSF53335">
    <property type="entry name" value="S-adenosyl-L-methionine-dependent methyltransferases"/>
    <property type="match status" value="1"/>
</dbReference>
<dbReference type="RefSeq" id="WP_380761893.1">
    <property type="nucleotide sequence ID" value="NZ_JBHSRF010000092.1"/>
</dbReference>
<name>A0ABW1NUH3_9ACTN</name>
<dbReference type="InterPro" id="IPR029063">
    <property type="entry name" value="SAM-dependent_MTases_sf"/>
</dbReference>